<name>A0AAE1KLR1_PETCI</name>
<dbReference type="AlphaFoldDB" id="A0AAE1KLR1"/>
<feature type="compositionally biased region" description="Polar residues" evidence="1">
    <location>
        <begin position="1"/>
        <end position="10"/>
    </location>
</feature>
<gene>
    <name evidence="2" type="ORF">Pcinc_018995</name>
</gene>
<comment type="caution">
    <text evidence="2">The sequence shown here is derived from an EMBL/GenBank/DDBJ whole genome shotgun (WGS) entry which is preliminary data.</text>
</comment>
<reference evidence="2" key="1">
    <citation type="submission" date="2023-10" db="EMBL/GenBank/DDBJ databases">
        <title>Genome assemblies of two species of porcelain crab, Petrolisthes cinctipes and Petrolisthes manimaculis (Anomura: Porcellanidae).</title>
        <authorList>
            <person name="Angst P."/>
        </authorList>
    </citation>
    <scope>NUCLEOTIDE SEQUENCE</scope>
    <source>
        <strain evidence="2">PB745_01</strain>
        <tissue evidence="2">Gill</tissue>
    </source>
</reference>
<feature type="region of interest" description="Disordered" evidence="1">
    <location>
        <begin position="1"/>
        <end position="36"/>
    </location>
</feature>
<evidence type="ECO:0000313" key="2">
    <source>
        <dbReference type="EMBL" id="KAK3876173.1"/>
    </source>
</evidence>
<proteinExistence type="predicted"/>
<keyword evidence="3" id="KW-1185">Reference proteome</keyword>
<organism evidence="2 3">
    <name type="scientific">Petrolisthes cinctipes</name>
    <name type="common">Flat porcelain crab</name>
    <dbReference type="NCBI Taxonomy" id="88211"/>
    <lineage>
        <taxon>Eukaryota</taxon>
        <taxon>Metazoa</taxon>
        <taxon>Ecdysozoa</taxon>
        <taxon>Arthropoda</taxon>
        <taxon>Crustacea</taxon>
        <taxon>Multicrustacea</taxon>
        <taxon>Malacostraca</taxon>
        <taxon>Eumalacostraca</taxon>
        <taxon>Eucarida</taxon>
        <taxon>Decapoda</taxon>
        <taxon>Pleocyemata</taxon>
        <taxon>Anomura</taxon>
        <taxon>Galatheoidea</taxon>
        <taxon>Porcellanidae</taxon>
        <taxon>Petrolisthes</taxon>
    </lineage>
</organism>
<feature type="non-terminal residue" evidence="2">
    <location>
        <position position="36"/>
    </location>
</feature>
<sequence>MATSTSSSPSLAHLPHEAKTERPIHTPPTPSKQHVR</sequence>
<dbReference type="EMBL" id="JAWQEG010001862">
    <property type="protein sequence ID" value="KAK3876173.1"/>
    <property type="molecule type" value="Genomic_DNA"/>
</dbReference>
<accession>A0AAE1KLR1</accession>
<feature type="compositionally biased region" description="Basic and acidic residues" evidence="1">
    <location>
        <begin position="14"/>
        <end position="24"/>
    </location>
</feature>
<dbReference type="Proteomes" id="UP001286313">
    <property type="component" value="Unassembled WGS sequence"/>
</dbReference>
<protein>
    <submittedName>
        <fullName evidence="2">Uncharacterized protein</fullName>
    </submittedName>
</protein>
<evidence type="ECO:0000313" key="3">
    <source>
        <dbReference type="Proteomes" id="UP001286313"/>
    </source>
</evidence>
<evidence type="ECO:0000256" key="1">
    <source>
        <dbReference type="SAM" id="MobiDB-lite"/>
    </source>
</evidence>